<feature type="signal peptide" evidence="1">
    <location>
        <begin position="1"/>
        <end position="26"/>
    </location>
</feature>
<proteinExistence type="predicted"/>
<keyword evidence="1" id="KW-0732">Signal</keyword>
<sequence>MMQRVSKRLVLLAALGALALSVIVPIAPGGDNPGSGLVAEIREQVRVGEVNFYAYPANHRQGRMPETQLALFVSGNGSYSRKRGKRKP</sequence>
<protein>
    <submittedName>
        <fullName evidence="2">Uncharacterized protein</fullName>
    </submittedName>
</protein>
<dbReference type="RefSeq" id="WP_024059181.1">
    <property type="nucleotide sequence ID" value="NZ_JAGZVZ010000001.1"/>
</dbReference>
<name>A0AAJ1EXF3_9ACTO</name>
<evidence type="ECO:0000256" key="1">
    <source>
        <dbReference type="SAM" id="SignalP"/>
    </source>
</evidence>
<organism evidence="2 3">
    <name type="scientific">Varibaculum cambriense</name>
    <dbReference type="NCBI Taxonomy" id="184870"/>
    <lineage>
        <taxon>Bacteria</taxon>
        <taxon>Bacillati</taxon>
        <taxon>Actinomycetota</taxon>
        <taxon>Actinomycetes</taxon>
        <taxon>Actinomycetales</taxon>
        <taxon>Actinomycetaceae</taxon>
        <taxon>Varibaculum</taxon>
    </lineage>
</organism>
<feature type="chain" id="PRO_5042603123" evidence="1">
    <location>
        <begin position="27"/>
        <end position="88"/>
    </location>
</feature>
<evidence type="ECO:0000313" key="3">
    <source>
        <dbReference type="Proteomes" id="UP001200537"/>
    </source>
</evidence>
<gene>
    <name evidence="2" type="ORF">L0M99_05520</name>
</gene>
<comment type="caution">
    <text evidence="2">The sequence shown here is derived from an EMBL/GenBank/DDBJ whole genome shotgun (WGS) entry which is preliminary data.</text>
</comment>
<dbReference type="EMBL" id="JAKNHJ010000009">
    <property type="protein sequence ID" value="MCG4617949.1"/>
    <property type="molecule type" value="Genomic_DNA"/>
</dbReference>
<dbReference type="AlphaFoldDB" id="A0AAJ1EXF3"/>
<accession>A0AAJ1EXF3</accession>
<evidence type="ECO:0000313" key="2">
    <source>
        <dbReference type="EMBL" id="MCG4617949.1"/>
    </source>
</evidence>
<dbReference type="Proteomes" id="UP001200537">
    <property type="component" value="Unassembled WGS sequence"/>
</dbReference>
<reference evidence="2" key="1">
    <citation type="submission" date="2022-01" db="EMBL/GenBank/DDBJ databases">
        <title>Collection of gut derived symbiotic bacterial strains cultured from healthy donors.</title>
        <authorList>
            <person name="Lin H."/>
            <person name="Kohout C."/>
            <person name="Waligurski E."/>
            <person name="Pamer E.G."/>
        </authorList>
    </citation>
    <scope>NUCLEOTIDE SEQUENCE</scope>
    <source>
        <strain evidence="2">DFI.7.46</strain>
    </source>
</reference>